<evidence type="ECO:0000259" key="2">
    <source>
        <dbReference type="PROSITE" id="PS50937"/>
    </source>
</evidence>
<feature type="domain" description="HTH merR-type" evidence="2">
    <location>
        <begin position="10"/>
        <end position="78"/>
    </location>
</feature>
<evidence type="ECO:0000313" key="3">
    <source>
        <dbReference type="EMBL" id="MDQ2093094.1"/>
    </source>
</evidence>
<comment type="caution">
    <text evidence="3">The sequence shown here is derived from an EMBL/GenBank/DDBJ whole genome shotgun (WGS) entry which is preliminary data.</text>
</comment>
<protein>
    <submittedName>
        <fullName evidence="3">MerR family transcriptional regulator</fullName>
    </submittedName>
</protein>
<dbReference type="RefSeq" id="WP_317624696.1">
    <property type="nucleotide sequence ID" value="NZ_JANFFA010000001.1"/>
</dbReference>
<proteinExistence type="predicted"/>
<dbReference type="SUPFAM" id="SSF46955">
    <property type="entry name" value="Putative DNA-binding domain"/>
    <property type="match status" value="1"/>
</dbReference>
<dbReference type="Pfam" id="PF13411">
    <property type="entry name" value="MerR_1"/>
    <property type="match status" value="1"/>
</dbReference>
<dbReference type="Proteomes" id="UP001227162">
    <property type="component" value="Unassembled WGS sequence"/>
</dbReference>
<evidence type="ECO:0000256" key="1">
    <source>
        <dbReference type="SAM" id="MobiDB-lite"/>
    </source>
</evidence>
<accession>A0AAJ1X4G1</accession>
<sequence length="426" mass="45141">MAKSADAFRTISEVADWLGSPAHVLRFWESKFTQVKPVKRAGGRRYYRPADMLLLGGIKKLLHDDGMTIKGVQKVLREQGVKYVSSLSDPLDADLADDVDGSLNEDAREKEADVASTDAAASEAKVLPFQRELEAAVEQYGEQIKDDEPEWDAPSNDVASSTDESVQAEDDSAALQDVAQDTSAPFDGEAASVTAPGPIESTAPSEDVLETLPEKQLGQTPRDATPIEGFTAPAQDIPAVEPAKDDKPSLISEVEDADGSDAEEAVVTSEFETSTAEIPPEAEVNAPIPSFLAGSSAETLTEKAAAESSAHPSTEDDDAAAQIASPEESGQDTPEQPAPLKPEEDAASSLAETPEAPHVTSTPRAEVIDLPPDPSDDEITASPGVLSRVATFDGRRIPADRAPEIRLLRDRLAALRARSGGAESHM</sequence>
<feature type="region of interest" description="Disordered" evidence="1">
    <location>
        <begin position="145"/>
        <end position="384"/>
    </location>
</feature>
<dbReference type="SMART" id="SM00422">
    <property type="entry name" value="HTH_MERR"/>
    <property type="match status" value="1"/>
</dbReference>
<keyword evidence="4" id="KW-1185">Reference proteome</keyword>
<reference evidence="3" key="1">
    <citation type="submission" date="2022-07" db="EMBL/GenBank/DDBJ databases">
        <authorList>
            <person name="Otstavnykh N."/>
            <person name="Isaeva M."/>
            <person name="Bystritskaya E."/>
        </authorList>
    </citation>
    <scope>NUCLEOTIDE SEQUENCE</scope>
    <source>
        <strain evidence="3">10Alg 79</strain>
    </source>
</reference>
<reference evidence="3" key="2">
    <citation type="submission" date="2023-04" db="EMBL/GenBank/DDBJ databases">
        <title>'Rhodoalgimonas zhirmunskyi' gen. nov., isolated from a red alga.</title>
        <authorList>
            <person name="Nedashkovskaya O.I."/>
            <person name="Otstavnykh N.Y."/>
            <person name="Bystritskaya E.P."/>
            <person name="Balabanova L.A."/>
            <person name="Isaeva M.P."/>
        </authorList>
    </citation>
    <scope>NUCLEOTIDE SEQUENCE</scope>
    <source>
        <strain evidence="3">10Alg 79</strain>
    </source>
</reference>
<evidence type="ECO:0000313" key="4">
    <source>
        <dbReference type="Proteomes" id="UP001227162"/>
    </source>
</evidence>
<dbReference type="InterPro" id="IPR000551">
    <property type="entry name" value="MerR-type_HTH_dom"/>
</dbReference>
<dbReference type="Gene3D" id="1.10.1660.10">
    <property type="match status" value="1"/>
</dbReference>
<dbReference type="GO" id="GO:0006355">
    <property type="term" value="P:regulation of DNA-templated transcription"/>
    <property type="evidence" value="ECO:0007669"/>
    <property type="project" value="InterPro"/>
</dbReference>
<organism evidence="3 4">
    <name type="scientific">Rhodalgimonas zhirmunskyi</name>
    <dbReference type="NCBI Taxonomy" id="2964767"/>
    <lineage>
        <taxon>Bacteria</taxon>
        <taxon>Pseudomonadati</taxon>
        <taxon>Pseudomonadota</taxon>
        <taxon>Alphaproteobacteria</taxon>
        <taxon>Rhodobacterales</taxon>
        <taxon>Roseobacteraceae</taxon>
        <taxon>Rhodalgimonas</taxon>
    </lineage>
</organism>
<dbReference type="PROSITE" id="PS50937">
    <property type="entry name" value="HTH_MERR_2"/>
    <property type="match status" value="1"/>
</dbReference>
<dbReference type="InterPro" id="IPR009061">
    <property type="entry name" value="DNA-bd_dom_put_sf"/>
</dbReference>
<gene>
    <name evidence="3" type="ORF">NOI20_03125</name>
</gene>
<dbReference type="GO" id="GO:0003677">
    <property type="term" value="F:DNA binding"/>
    <property type="evidence" value="ECO:0007669"/>
    <property type="project" value="InterPro"/>
</dbReference>
<name>A0AAJ1X4G1_9RHOB</name>
<dbReference type="CDD" id="cd04765">
    <property type="entry name" value="HTH_MlrA-like_sg2"/>
    <property type="match status" value="1"/>
</dbReference>
<dbReference type="EMBL" id="JANFFA010000001">
    <property type="protein sequence ID" value="MDQ2093094.1"/>
    <property type="molecule type" value="Genomic_DNA"/>
</dbReference>
<feature type="compositionally biased region" description="Acidic residues" evidence="1">
    <location>
        <begin position="253"/>
        <end position="264"/>
    </location>
</feature>
<dbReference type="AlphaFoldDB" id="A0AAJ1X4G1"/>